<dbReference type="InterPro" id="IPR018114">
    <property type="entry name" value="TRYPSIN_HIS"/>
</dbReference>
<reference evidence="11" key="1">
    <citation type="submission" date="2022-01" db="EMBL/GenBank/DDBJ databases">
        <authorList>
            <person name="King R."/>
        </authorList>
    </citation>
    <scope>NUCLEOTIDE SEQUENCE</scope>
</reference>
<keyword evidence="8" id="KW-0472">Membrane</keyword>
<keyword evidence="5 7" id="KW-0720">Serine protease</keyword>
<evidence type="ECO:0000256" key="6">
    <source>
        <dbReference type="ARBA" id="ARBA00023157"/>
    </source>
</evidence>
<dbReference type="Pfam" id="PF00089">
    <property type="entry name" value="Trypsin"/>
    <property type="match status" value="1"/>
</dbReference>
<protein>
    <recommendedName>
        <fullName evidence="10">Peptidase S1 domain-containing protein</fullName>
    </recommendedName>
</protein>
<accession>A0A9P0D968</accession>
<dbReference type="PROSITE" id="PS00134">
    <property type="entry name" value="TRYPSIN_HIS"/>
    <property type="match status" value="1"/>
</dbReference>
<dbReference type="AlphaFoldDB" id="A0A9P0D968"/>
<dbReference type="CDD" id="cd00190">
    <property type="entry name" value="Tryp_SPc"/>
    <property type="match status" value="1"/>
</dbReference>
<evidence type="ECO:0000256" key="7">
    <source>
        <dbReference type="RuleBase" id="RU363034"/>
    </source>
</evidence>
<feature type="domain" description="Peptidase S1" evidence="10">
    <location>
        <begin position="42"/>
        <end position="271"/>
    </location>
</feature>
<dbReference type="PRINTS" id="PR00722">
    <property type="entry name" value="CHYMOTRYPSIN"/>
</dbReference>
<evidence type="ECO:0000313" key="12">
    <source>
        <dbReference type="Proteomes" id="UP001153636"/>
    </source>
</evidence>
<keyword evidence="12" id="KW-1185">Reference proteome</keyword>
<feature type="signal peptide" evidence="9">
    <location>
        <begin position="1"/>
        <end position="15"/>
    </location>
</feature>
<evidence type="ECO:0000256" key="9">
    <source>
        <dbReference type="SAM" id="SignalP"/>
    </source>
</evidence>
<dbReference type="Proteomes" id="UP001153636">
    <property type="component" value="Chromosome 6"/>
</dbReference>
<dbReference type="InterPro" id="IPR001314">
    <property type="entry name" value="Peptidase_S1A"/>
</dbReference>
<comment type="similarity">
    <text evidence="2">Belongs to the peptidase S1 family.</text>
</comment>
<keyword evidence="6" id="KW-1015">Disulfide bond</keyword>
<evidence type="ECO:0000256" key="2">
    <source>
        <dbReference type="ARBA" id="ARBA00007664"/>
    </source>
</evidence>
<organism evidence="11 12">
    <name type="scientific">Psylliodes chrysocephalus</name>
    <dbReference type="NCBI Taxonomy" id="3402493"/>
    <lineage>
        <taxon>Eukaryota</taxon>
        <taxon>Metazoa</taxon>
        <taxon>Ecdysozoa</taxon>
        <taxon>Arthropoda</taxon>
        <taxon>Hexapoda</taxon>
        <taxon>Insecta</taxon>
        <taxon>Pterygota</taxon>
        <taxon>Neoptera</taxon>
        <taxon>Endopterygota</taxon>
        <taxon>Coleoptera</taxon>
        <taxon>Polyphaga</taxon>
        <taxon>Cucujiformia</taxon>
        <taxon>Chrysomeloidea</taxon>
        <taxon>Chrysomelidae</taxon>
        <taxon>Galerucinae</taxon>
        <taxon>Alticini</taxon>
        <taxon>Psylliodes</taxon>
    </lineage>
</organism>
<gene>
    <name evidence="11" type="ORF">PSYICH_LOCUS11973</name>
</gene>
<dbReference type="FunFam" id="2.40.10.10:FF:000036">
    <property type="entry name" value="Trypsin beta"/>
    <property type="match status" value="1"/>
</dbReference>
<dbReference type="SUPFAM" id="SSF50494">
    <property type="entry name" value="Trypsin-like serine proteases"/>
    <property type="match status" value="1"/>
</dbReference>
<comment type="subcellular location">
    <subcellularLocation>
        <location evidence="1">Secreted</location>
        <location evidence="1">Extracellular space</location>
    </subcellularLocation>
</comment>
<dbReference type="InterPro" id="IPR009003">
    <property type="entry name" value="Peptidase_S1_PA"/>
</dbReference>
<feature type="chain" id="PRO_5040156571" description="Peptidase S1 domain-containing protein" evidence="9">
    <location>
        <begin position="16"/>
        <end position="303"/>
    </location>
</feature>
<evidence type="ECO:0000256" key="8">
    <source>
        <dbReference type="SAM" id="Phobius"/>
    </source>
</evidence>
<keyword evidence="3 7" id="KW-0645">Protease</keyword>
<dbReference type="InterPro" id="IPR043504">
    <property type="entry name" value="Peptidase_S1_PA_chymotrypsin"/>
</dbReference>
<evidence type="ECO:0000256" key="1">
    <source>
        <dbReference type="ARBA" id="ARBA00004239"/>
    </source>
</evidence>
<dbReference type="InterPro" id="IPR033116">
    <property type="entry name" value="TRYPSIN_SER"/>
</dbReference>
<keyword evidence="9" id="KW-0732">Signal</keyword>
<dbReference type="PANTHER" id="PTHR24276:SF91">
    <property type="entry name" value="AT26814P-RELATED"/>
    <property type="match status" value="1"/>
</dbReference>
<name>A0A9P0D968_9CUCU</name>
<evidence type="ECO:0000259" key="10">
    <source>
        <dbReference type="PROSITE" id="PS50240"/>
    </source>
</evidence>
<dbReference type="Gene3D" id="2.40.10.10">
    <property type="entry name" value="Trypsin-like serine proteases"/>
    <property type="match status" value="1"/>
</dbReference>
<dbReference type="PROSITE" id="PS00135">
    <property type="entry name" value="TRYPSIN_SER"/>
    <property type="match status" value="1"/>
</dbReference>
<dbReference type="SMART" id="SM00020">
    <property type="entry name" value="Tryp_SPc"/>
    <property type="match status" value="1"/>
</dbReference>
<dbReference type="InterPro" id="IPR001254">
    <property type="entry name" value="Trypsin_dom"/>
</dbReference>
<keyword evidence="4 7" id="KW-0378">Hydrolase</keyword>
<dbReference type="GO" id="GO:0004252">
    <property type="term" value="F:serine-type endopeptidase activity"/>
    <property type="evidence" value="ECO:0007669"/>
    <property type="project" value="InterPro"/>
</dbReference>
<evidence type="ECO:0000256" key="5">
    <source>
        <dbReference type="ARBA" id="ARBA00022825"/>
    </source>
</evidence>
<dbReference type="EMBL" id="OV651818">
    <property type="protein sequence ID" value="CAH1112660.1"/>
    <property type="molecule type" value="Genomic_DNA"/>
</dbReference>
<dbReference type="InterPro" id="IPR050430">
    <property type="entry name" value="Peptidase_S1"/>
</dbReference>
<dbReference type="PROSITE" id="PS50240">
    <property type="entry name" value="TRYPSIN_DOM"/>
    <property type="match status" value="1"/>
</dbReference>
<dbReference type="PANTHER" id="PTHR24276">
    <property type="entry name" value="POLYSERASE-RELATED"/>
    <property type="match status" value="1"/>
</dbReference>
<keyword evidence="8" id="KW-1133">Transmembrane helix</keyword>
<evidence type="ECO:0000313" key="11">
    <source>
        <dbReference type="EMBL" id="CAH1112660.1"/>
    </source>
</evidence>
<feature type="transmembrane region" description="Helical" evidence="8">
    <location>
        <begin position="286"/>
        <end position="302"/>
    </location>
</feature>
<dbReference type="GO" id="GO:0005576">
    <property type="term" value="C:extracellular region"/>
    <property type="evidence" value="ECO:0007669"/>
    <property type="project" value="UniProtKB-SubCell"/>
</dbReference>
<evidence type="ECO:0000256" key="3">
    <source>
        <dbReference type="ARBA" id="ARBA00022670"/>
    </source>
</evidence>
<keyword evidence="8" id="KW-0812">Transmembrane</keyword>
<dbReference type="GO" id="GO:0006508">
    <property type="term" value="P:proteolysis"/>
    <property type="evidence" value="ECO:0007669"/>
    <property type="project" value="UniProtKB-KW"/>
</dbReference>
<sequence>MIIFQIILILGCILSEFHLQDSSSSSIFTFPKDNKPKSRFRIIGGNVVTPPNLYPFQVALNVRYSSSIALCGGSLISEQWVLTAAHCVDKFPLYIDVIIGAHNLTDTMEPARQTYRSTLHFIHSDWSDVALQNDIALIKLPENATLNENVGLIGLATGFGTFAGRSGTILGWGLTETGVTSNPLLQVTVDIMSNAVCRATDPAYYIIQNSHLCTSGVGIRGSCNGDSGGPLVVGNTLVGIVSFGPENCALGYPSVFTRVTSYSDWILQTMTTEASATMRTGASAKFTSNIFALSILILLICFK</sequence>
<proteinExistence type="inferred from homology"/>
<dbReference type="OrthoDB" id="5565075at2759"/>
<evidence type="ECO:0000256" key="4">
    <source>
        <dbReference type="ARBA" id="ARBA00022801"/>
    </source>
</evidence>